<organism evidence="2 3">
    <name type="scientific">Pseudonocardia ailaonensis</name>
    <dbReference type="NCBI Taxonomy" id="367279"/>
    <lineage>
        <taxon>Bacteria</taxon>
        <taxon>Bacillati</taxon>
        <taxon>Actinomycetota</taxon>
        <taxon>Actinomycetes</taxon>
        <taxon>Pseudonocardiales</taxon>
        <taxon>Pseudonocardiaceae</taxon>
        <taxon>Pseudonocardia</taxon>
    </lineage>
</organism>
<accession>A0ABN2MS12</accession>
<evidence type="ECO:0000259" key="1">
    <source>
        <dbReference type="Pfam" id="PF22691"/>
    </source>
</evidence>
<dbReference type="InterPro" id="IPR002155">
    <property type="entry name" value="Thiolase"/>
</dbReference>
<protein>
    <submittedName>
        <fullName evidence="2">Thiolase</fullName>
    </submittedName>
</protein>
<dbReference type="PANTHER" id="PTHR42870">
    <property type="entry name" value="ACETYL-COA C-ACETYLTRANSFERASE"/>
    <property type="match status" value="1"/>
</dbReference>
<dbReference type="SUPFAM" id="SSF53901">
    <property type="entry name" value="Thiolase-like"/>
    <property type="match status" value="2"/>
</dbReference>
<dbReference type="Gene3D" id="3.40.47.10">
    <property type="match status" value="1"/>
</dbReference>
<dbReference type="InterPro" id="IPR016039">
    <property type="entry name" value="Thiolase-like"/>
</dbReference>
<sequence>MDAAIVGLGMTEVGRVYGRSAPDFAADAVRRAVADAGLVLADVDGLLVSSGTTRDVDVSLQRRLGLRDLRLLSEMQSFGATAGAMLGYAAAAVTSGLAEVVACVFADSPRQPGESAGAAYAARRRFALTGAPALRTVAGGNPTVQYALAARRHMEAYGTTSEQFGAVAVAQRRWAALNPLAEMREPLTLGQHQASRWIAEPLHLLDCCLVSNGGAAVVVTRADRAADLAQPPVHVLGVGQGHPGHPAARGSGFGLTTGAATSGPDALRMAGIRIEDVDIAELYDCYTYTVVVTLEDYGFCGKGEGGSFVAEGRTAPGGPLPVNTGGGQLSGYYMWGMTPLTEAVIQARGRGGTRQVPKHDVVLVSGNGGVLDHHSTVILSPHPREGRR</sequence>
<gene>
    <name evidence="2" type="ORF">GCM10009836_12900</name>
</gene>
<dbReference type="InterPro" id="IPR055140">
    <property type="entry name" value="Thiolase_C_2"/>
</dbReference>
<proteinExistence type="predicted"/>
<dbReference type="RefSeq" id="WP_344413360.1">
    <property type="nucleotide sequence ID" value="NZ_BAAAQK010000003.1"/>
</dbReference>
<evidence type="ECO:0000313" key="3">
    <source>
        <dbReference type="Proteomes" id="UP001500449"/>
    </source>
</evidence>
<dbReference type="EMBL" id="BAAAQK010000003">
    <property type="protein sequence ID" value="GAA1835889.1"/>
    <property type="molecule type" value="Genomic_DNA"/>
</dbReference>
<dbReference type="Proteomes" id="UP001500449">
    <property type="component" value="Unassembled WGS sequence"/>
</dbReference>
<comment type="caution">
    <text evidence="2">The sequence shown here is derived from an EMBL/GenBank/DDBJ whole genome shotgun (WGS) entry which is preliminary data.</text>
</comment>
<feature type="domain" description="Thiolase C-terminal" evidence="1">
    <location>
        <begin position="256"/>
        <end position="380"/>
    </location>
</feature>
<reference evidence="2 3" key="1">
    <citation type="journal article" date="2019" name="Int. J. Syst. Evol. Microbiol.">
        <title>The Global Catalogue of Microorganisms (GCM) 10K type strain sequencing project: providing services to taxonomists for standard genome sequencing and annotation.</title>
        <authorList>
            <consortium name="The Broad Institute Genomics Platform"/>
            <consortium name="The Broad Institute Genome Sequencing Center for Infectious Disease"/>
            <person name="Wu L."/>
            <person name="Ma J."/>
        </authorList>
    </citation>
    <scope>NUCLEOTIDE SEQUENCE [LARGE SCALE GENOMIC DNA]</scope>
    <source>
        <strain evidence="2 3">JCM 16009</strain>
    </source>
</reference>
<dbReference type="PANTHER" id="PTHR42870:SF1">
    <property type="entry name" value="NON-SPECIFIC LIPID-TRANSFER PROTEIN-LIKE 2"/>
    <property type="match status" value="1"/>
</dbReference>
<dbReference type="PIRSF" id="PIRSF000429">
    <property type="entry name" value="Ac-CoA_Ac_transf"/>
    <property type="match status" value="1"/>
</dbReference>
<dbReference type="CDD" id="cd00829">
    <property type="entry name" value="SCP-x_thiolase"/>
    <property type="match status" value="1"/>
</dbReference>
<dbReference type="Pfam" id="PF22691">
    <property type="entry name" value="Thiolase_C_1"/>
    <property type="match status" value="1"/>
</dbReference>
<name>A0ABN2MS12_9PSEU</name>
<keyword evidence="3" id="KW-1185">Reference proteome</keyword>
<evidence type="ECO:0000313" key="2">
    <source>
        <dbReference type="EMBL" id="GAA1835889.1"/>
    </source>
</evidence>